<evidence type="ECO:0000256" key="3">
    <source>
        <dbReference type="ARBA" id="ARBA00022643"/>
    </source>
</evidence>
<feature type="domain" description="NADH:flavin oxidoreductase/NADH oxidase N-terminal" evidence="5">
    <location>
        <begin position="20"/>
        <end position="358"/>
    </location>
</feature>
<accession>A0A1Y2E3M0</accession>
<evidence type="ECO:0000313" key="7">
    <source>
        <dbReference type="Proteomes" id="UP000193689"/>
    </source>
</evidence>
<dbReference type="GeneID" id="63776176"/>
<proteinExistence type="inferred from homology"/>
<dbReference type="PANTHER" id="PTHR43656:SF5">
    <property type="entry name" value="NADH:FLAVIN OXIDOREDUCTASE_NADH OXIDASE N-TERMINAL DOMAIN-CONTAINING PROTEIN"/>
    <property type="match status" value="1"/>
</dbReference>
<dbReference type="InParanoid" id="A0A1Y2E3M0"/>
<keyword evidence="3" id="KW-0288">FMN</keyword>
<sequence length="445" mass="48863">MSTRYSSQEVDPAPLGQPLPFAFSGLTAKNRFLNGAMTERMASWSAKDPSKRGIPSEEYINLYRNWGKAGWGVILTGNIQVHAEHLEAPGNAIIGIDHPFSGERFETYKRVAKEAKADGSLLIAQISHPGRQISQELQPNPVSASDMQLTKQVWGMKFGKPHAASAQEIADIKAAFVHCAVYLEKAGFDGVQLHGAHGYLLAQFLSPTTNLRTDNYGGSLENRARIITEIANEIQAQTGKGFSLSIKINSVEFQEKGFSTDEATKLVQLLEAHKFDFVELSGGTYEQTAWHHERESTRAREGFFLEFAEKITPHLKQTKSYVTGGLRSAKAMVDALRTVDGVGLGRPACMEPRLPLDILSGKVKSCIKPITDESDFGLSVMLAGAQMRQIGRNQEPLDSSDQKHIDGFWKDLTAFTEAMKNDTKGEMSGHIDIQSIPVIPYGAAI</sequence>
<dbReference type="STRING" id="1141098.A0A1Y2E3M0"/>
<keyword evidence="4" id="KW-0560">Oxidoreductase</keyword>
<dbReference type="SUPFAM" id="SSF51395">
    <property type="entry name" value="FMN-linked oxidoreductases"/>
    <property type="match status" value="1"/>
</dbReference>
<dbReference type="OrthoDB" id="1663137at2759"/>
<dbReference type="Pfam" id="PF00724">
    <property type="entry name" value="Oxidored_FMN"/>
    <property type="match status" value="1"/>
</dbReference>
<dbReference type="Proteomes" id="UP000193689">
    <property type="component" value="Unassembled WGS sequence"/>
</dbReference>
<gene>
    <name evidence="6" type="ORF">BCR38DRAFT_429400</name>
</gene>
<organism evidence="6 7">
    <name type="scientific">Pseudomassariella vexata</name>
    <dbReference type="NCBI Taxonomy" id="1141098"/>
    <lineage>
        <taxon>Eukaryota</taxon>
        <taxon>Fungi</taxon>
        <taxon>Dikarya</taxon>
        <taxon>Ascomycota</taxon>
        <taxon>Pezizomycotina</taxon>
        <taxon>Sordariomycetes</taxon>
        <taxon>Xylariomycetidae</taxon>
        <taxon>Amphisphaeriales</taxon>
        <taxon>Pseudomassariaceae</taxon>
        <taxon>Pseudomassariella</taxon>
    </lineage>
</organism>
<dbReference type="EMBL" id="MCFJ01000005">
    <property type="protein sequence ID" value="ORY66150.1"/>
    <property type="molecule type" value="Genomic_DNA"/>
</dbReference>
<name>A0A1Y2E3M0_9PEZI</name>
<dbReference type="Gene3D" id="3.20.20.70">
    <property type="entry name" value="Aldolase class I"/>
    <property type="match status" value="1"/>
</dbReference>
<reference evidence="6 7" key="1">
    <citation type="submission" date="2016-07" db="EMBL/GenBank/DDBJ databases">
        <title>Pervasive Adenine N6-methylation of Active Genes in Fungi.</title>
        <authorList>
            <consortium name="DOE Joint Genome Institute"/>
            <person name="Mondo S.J."/>
            <person name="Dannebaum R.O."/>
            <person name="Kuo R.C."/>
            <person name="Labutti K."/>
            <person name="Haridas S."/>
            <person name="Kuo A."/>
            <person name="Salamov A."/>
            <person name="Ahrendt S.R."/>
            <person name="Lipzen A."/>
            <person name="Sullivan W."/>
            <person name="Andreopoulos W.B."/>
            <person name="Clum A."/>
            <person name="Lindquist E."/>
            <person name="Daum C."/>
            <person name="Ramamoorthy G.K."/>
            <person name="Gryganskyi A."/>
            <person name="Culley D."/>
            <person name="Magnuson J.K."/>
            <person name="James T.Y."/>
            <person name="O'Malley M.A."/>
            <person name="Stajich J.E."/>
            <person name="Spatafora J.W."/>
            <person name="Visel A."/>
            <person name="Grigoriev I.V."/>
        </authorList>
    </citation>
    <scope>NUCLEOTIDE SEQUENCE [LARGE SCALE GENOMIC DNA]</scope>
    <source>
        <strain evidence="6 7">CBS 129021</strain>
    </source>
</reference>
<comment type="caution">
    <text evidence="6">The sequence shown here is derived from an EMBL/GenBank/DDBJ whole genome shotgun (WGS) entry which is preliminary data.</text>
</comment>
<keyword evidence="2" id="KW-0285">Flavoprotein</keyword>
<protein>
    <recommendedName>
        <fullName evidence="5">NADH:flavin oxidoreductase/NADH oxidase N-terminal domain-containing protein</fullName>
    </recommendedName>
</protein>
<evidence type="ECO:0000256" key="4">
    <source>
        <dbReference type="ARBA" id="ARBA00023002"/>
    </source>
</evidence>
<dbReference type="CDD" id="cd04733">
    <property type="entry name" value="OYE_like_2_FMN"/>
    <property type="match status" value="1"/>
</dbReference>
<dbReference type="GO" id="GO:0010181">
    <property type="term" value="F:FMN binding"/>
    <property type="evidence" value="ECO:0007669"/>
    <property type="project" value="InterPro"/>
</dbReference>
<dbReference type="InterPro" id="IPR001155">
    <property type="entry name" value="OxRdtase_FMN_N"/>
</dbReference>
<evidence type="ECO:0000259" key="5">
    <source>
        <dbReference type="Pfam" id="PF00724"/>
    </source>
</evidence>
<evidence type="ECO:0000313" key="6">
    <source>
        <dbReference type="EMBL" id="ORY66150.1"/>
    </source>
</evidence>
<evidence type="ECO:0000256" key="2">
    <source>
        <dbReference type="ARBA" id="ARBA00022630"/>
    </source>
</evidence>
<evidence type="ECO:0000256" key="1">
    <source>
        <dbReference type="ARBA" id="ARBA00005979"/>
    </source>
</evidence>
<dbReference type="AlphaFoldDB" id="A0A1Y2E3M0"/>
<comment type="similarity">
    <text evidence="1">Belongs to the NADH:flavin oxidoreductase/NADH oxidase family.</text>
</comment>
<keyword evidence="7" id="KW-1185">Reference proteome</keyword>
<dbReference type="RefSeq" id="XP_040717114.1">
    <property type="nucleotide sequence ID" value="XM_040859964.1"/>
</dbReference>
<dbReference type="PANTHER" id="PTHR43656">
    <property type="entry name" value="BINDING OXIDOREDUCTASE, PUTATIVE (AFU_ORTHOLOGUE AFUA_2G08260)-RELATED"/>
    <property type="match status" value="1"/>
</dbReference>
<dbReference type="GO" id="GO:0016491">
    <property type="term" value="F:oxidoreductase activity"/>
    <property type="evidence" value="ECO:0007669"/>
    <property type="project" value="UniProtKB-KW"/>
</dbReference>
<dbReference type="InterPro" id="IPR013785">
    <property type="entry name" value="Aldolase_TIM"/>
</dbReference>
<dbReference type="InterPro" id="IPR051799">
    <property type="entry name" value="NADH_flavin_oxidoreductase"/>
</dbReference>